<dbReference type="GO" id="GO:0007018">
    <property type="term" value="P:microtubule-based movement"/>
    <property type="evidence" value="ECO:0007669"/>
    <property type="project" value="InterPro"/>
</dbReference>
<reference evidence="1" key="1">
    <citation type="submission" date="2021-01" db="EMBL/GenBank/DDBJ databases">
        <authorList>
            <consortium name="Genoscope - CEA"/>
            <person name="William W."/>
        </authorList>
    </citation>
    <scope>NUCLEOTIDE SEQUENCE</scope>
</reference>
<evidence type="ECO:0000313" key="1">
    <source>
        <dbReference type="EMBL" id="CAD8105654.1"/>
    </source>
</evidence>
<sequence>MAQIQQFQKITQIRQSEYTQKNPENENLQDLIQRKQNAEYGLNGLDKQDISQIKRFAHPPIIVEKVMIIVCILLSHTFREENQNWSACQKIIYNMQFLGKLRALEIEKINDKQQQQLQYIHSISEEQGQRVSFVCQCFYKCIKTIVEIRESQYYKVKRQIQLIE</sequence>
<proteinExistence type="predicted"/>
<evidence type="ECO:0000313" key="2">
    <source>
        <dbReference type="Proteomes" id="UP000692954"/>
    </source>
</evidence>
<dbReference type="EMBL" id="CAJJDN010000085">
    <property type="protein sequence ID" value="CAD8105654.1"/>
    <property type="molecule type" value="Genomic_DNA"/>
</dbReference>
<dbReference type="AlphaFoldDB" id="A0A8S1PRP3"/>
<gene>
    <name evidence="1" type="ORF">PSON_ATCC_30995.1.T0850033</name>
</gene>
<dbReference type="PANTHER" id="PTHR22878">
    <property type="entry name" value="DYNEIN HEAVY CHAIN 6, AXONEMAL-LIKE-RELATED"/>
    <property type="match status" value="1"/>
</dbReference>
<dbReference type="GO" id="GO:0051959">
    <property type="term" value="F:dynein light intermediate chain binding"/>
    <property type="evidence" value="ECO:0007669"/>
    <property type="project" value="InterPro"/>
</dbReference>
<keyword evidence="2" id="KW-1185">Reference proteome</keyword>
<dbReference type="GO" id="GO:0045505">
    <property type="term" value="F:dynein intermediate chain binding"/>
    <property type="evidence" value="ECO:0007669"/>
    <property type="project" value="InterPro"/>
</dbReference>
<comment type="caution">
    <text evidence="1">The sequence shown here is derived from an EMBL/GenBank/DDBJ whole genome shotgun (WGS) entry which is preliminary data.</text>
</comment>
<name>A0A8S1PRP3_9CILI</name>
<organism evidence="1 2">
    <name type="scientific">Paramecium sonneborni</name>
    <dbReference type="NCBI Taxonomy" id="65129"/>
    <lineage>
        <taxon>Eukaryota</taxon>
        <taxon>Sar</taxon>
        <taxon>Alveolata</taxon>
        <taxon>Ciliophora</taxon>
        <taxon>Intramacronucleata</taxon>
        <taxon>Oligohymenophorea</taxon>
        <taxon>Peniculida</taxon>
        <taxon>Parameciidae</taxon>
        <taxon>Paramecium</taxon>
    </lineage>
</organism>
<protein>
    <submittedName>
        <fullName evidence="1">Uncharacterized protein</fullName>
    </submittedName>
</protein>
<accession>A0A8S1PRP3</accession>
<dbReference type="OrthoDB" id="320299at2759"/>
<dbReference type="GO" id="GO:0030286">
    <property type="term" value="C:dynein complex"/>
    <property type="evidence" value="ECO:0007669"/>
    <property type="project" value="InterPro"/>
</dbReference>
<dbReference type="Proteomes" id="UP000692954">
    <property type="component" value="Unassembled WGS sequence"/>
</dbReference>
<dbReference type="InterPro" id="IPR026983">
    <property type="entry name" value="DHC"/>
</dbReference>